<dbReference type="HOGENOM" id="CLU_059603_0_0_1"/>
<evidence type="ECO:0000256" key="2">
    <source>
        <dbReference type="SAM" id="Phobius"/>
    </source>
</evidence>
<dbReference type="GO" id="GO:0045121">
    <property type="term" value="C:membrane raft"/>
    <property type="evidence" value="ECO:0007669"/>
    <property type="project" value="TreeGrafter"/>
</dbReference>
<dbReference type="Pfam" id="PF06687">
    <property type="entry name" value="SUR7"/>
    <property type="match status" value="1"/>
</dbReference>
<name>W6MWA2_9ASCO</name>
<dbReference type="STRING" id="1382522.W6MWA2"/>
<dbReference type="OrthoDB" id="5419460at2759"/>
<gene>
    <name evidence="3" type="ORF">KUCA_T00003067001</name>
</gene>
<dbReference type="InterPro" id="IPR009571">
    <property type="entry name" value="SUR7/Rim9-like_fungi"/>
</dbReference>
<keyword evidence="2" id="KW-1133">Transmembrane helix</keyword>
<dbReference type="Gene3D" id="1.20.140.150">
    <property type="match status" value="1"/>
</dbReference>
<evidence type="ECO:0000256" key="1">
    <source>
        <dbReference type="SAM" id="MobiDB-lite"/>
    </source>
</evidence>
<dbReference type="EMBL" id="HG793127">
    <property type="protein sequence ID" value="CDK27090.1"/>
    <property type="molecule type" value="Genomic_DNA"/>
</dbReference>
<dbReference type="GeneID" id="34520474"/>
<dbReference type="Proteomes" id="UP000019384">
    <property type="component" value="Unassembled WGS sequence"/>
</dbReference>
<dbReference type="GO" id="GO:0005886">
    <property type="term" value="C:plasma membrane"/>
    <property type="evidence" value="ECO:0007669"/>
    <property type="project" value="InterPro"/>
</dbReference>
<reference evidence="3" key="2">
    <citation type="submission" date="2014-02" db="EMBL/GenBank/DDBJ databases">
        <title>Complete DNA sequence of /Kuraishia capsulata/ illustrates novel genomic features among budding yeasts (/Saccharomycotina/).</title>
        <authorList>
            <person name="Morales L."/>
            <person name="Noel B."/>
            <person name="Porcel B."/>
            <person name="Marcet-Houben M."/>
            <person name="Hullo M-F."/>
            <person name="Sacerdot C."/>
            <person name="Tekaia F."/>
            <person name="Leh-Louis V."/>
            <person name="Despons L."/>
            <person name="Khanna V."/>
            <person name="Aury J-M."/>
            <person name="Barbe V."/>
            <person name="Couloux A."/>
            <person name="Labadie K."/>
            <person name="Pelletier E."/>
            <person name="Souciet J-L."/>
            <person name="Boekhout T."/>
            <person name="Gabaldon T."/>
            <person name="Wincker P."/>
            <person name="Dujon B."/>
        </authorList>
    </citation>
    <scope>NUCLEOTIDE SEQUENCE</scope>
    <source>
        <strain evidence="3">CBS 1993</strain>
    </source>
</reference>
<keyword evidence="4" id="KW-1185">Reference proteome</keyword>
<evidence type="ECO:0000313" key="4">
    <source>
        <dbReference type="Proteomes" id="UP000019384"/>
    </source>
</evidence>
<evidence type="ECO:0008006" key="5">
    <source>
        <dbReference type="Google" id="ProtNLM"/>
    </source>
</evidence>
<evidence type="ECO:0000313" key="3">
    <source>
        <dbReference type="EMBL" id="CDK27090.1"/>
    </source>
</evidence>
<feature type="region of interest" description="Disordered" evidence="1">
    <location>
        <begin position="247"/>
        <end position="270"/>
    </location>
</feature>
<dbReference type="RefSeq" id="XP_022459086.1">
    <property type="nucleotide sequence ID" value="XM_022603375.1"/>
</dbReference>
<dbReference type="PANTHER" id="PTHR36414">
    <property type="entry name" value="PROTEIN SUR7"/>
    <property type="match status" value="1"/>
</dbReference>
<dbReference type="GO" id="GO:0032185">
    <property type="term" value="P:septin cytoskeleton organization"/>
    <property type="evidence" value="ECO:0007669"/>
    <property type="project" value="TreeGrafter"/>
</dbReference>
<dbReference type="PANTHER" id="PTHR36414:SF1">
    <property type="entry name" value="PROTEIN SUR7"/>
    <property type="match status" value="1"/>
</dbReference>
<sequence length="287" mass="31706">MMFLVLLSGSTERSVLKHFYWFEADTKKYPGAKFEKTRWTCYNTCDGSSGSNKNCSKTKAAYPFSPKDNFSNSKNLPSTFLKHRKTYYYLSRIGWALLLVGLALLLAFLFVSICSICVGLQPFLALILGLSLFFTLAAACLITAAFVKGRNAFRNDGSKTHLGVKMFGLLWGSVAALLFSFLTTCGSCMYGLTKKKRNTAKDSESVDYYNNREAAPIPAGETANTGAPAKPGTGGIKFFKISRKEKPVQEDFATSEEHDSADDRTAVKEVSDTTPYLHNKENFVNAI</sequence>
<keyword evidence="2" id="KW-0472">Membrane</keyword>
<dbReference type="GO" id="GO:0005938">
    <property type="term" value="C:cell cortex"/>
    <property type="evidence" value="ECO:0007669"/>
    <property type="project" value="TreeGrafter"/>
</dbReference>
<feature type="transmembrane region" description="Helical" evidence="2">
    <location>
        <begin position="93"/>
        <end position="116"/>
    </location>
</feature>
<feature type="transmembrane region" description="Helical" evidence="2">
    <location>
        <begin position="123"/>
        <end position="147"/>
    </location>
</feature>
<accession>W6MWA2</accession>
<dbReference type="AlphaFoldDB" id="W6MWA2"/>
<keyword evidence="2" id="KW-0812">Transmembrane</keyword>
<dbReference type="GO" id="GO:0031505">
    <property type="term" value="P:fungal-type cell wall organization"/>
    <property type="evidence" value="ECO:0007669"/>
    <property type="project" value="TreeGrafter"/>
</dbReference>
<dbReference type="GO" id="GO:0030866">
    <property type="term" value="P:cortical actin cytoskeleton organization"/>
    <property type="evidence" value="ECO:0007669"/>
    <property type="project" value="TreeGrafter"/>
</dbReference>
<feature type="transmembrane region" description="Helical" evidence="2">
    <location>
        <begin position="167"/>
        <end position="192"/>
    </location>
</feature>
<proteinExistence type="predicted"/>
<dbReference type="GO" id="GO:0006897">
    <property type="term" value="P:endocytosis"/>
    <property type="evidence" value="ECO:0007669"/>
    <property type="project" value="TreeGrafter"/>
</dbReference>
<organism evidence="3 4">
    <name type="scientific">Kuraishia capsulata CBS 1993</name>
    <dbReference type="NCBI Taxonomy" id="1382522"/>
    <lineage>
        <taxon>Eukaryota</taxon>
        <taxon>Fungi</taxon>
        <taxon>Dikarya</taxon>
        <taxon>Ascomycota</taxon>
        <taxon>Saccharomycotina</taxon>
        <taxon>Pichiomycetes</taxon>
        <taxon>Pichiales</taxon>
        <taxon>Pichiaceae</taxon>
        <taxon>Kuraishia</taxon>
    </lineage>
</organism>
<protein>
    <recommendedName>
        <fullName evidence="5">SUR7 family protein FMP45</fullName>
    </recommendedName>
</protein>
<reference evidence="3" key="1">
    <citation type="submission" date="2013-12" db="EMBL/GenBank/DDBJ databases">
        <authorList>
            <person name="Genoscope - CEA"/>
        </authorList>
    </citation>
    <scope>NUCLEOTIDE SEQUENCE</scope>
    <source>
        <strain evidence="3">CBS 1993</strain>
    </source>
</reference>